<dbReference type="PANTHER" id="PTHR30589">
    <property type="entry name" value="PROLIPOPROTEIN DIACYLGLYCERYL TRANSFERASE"/>
    <property type="match status" value="1"/>
</dbReference>
<keyword evidence="3 6" id="KW-0812">Transmembrane</keyword>
<gene>
    <name evidence="7" type="ORF">UFOPK1857_00105</name>
</gene>
<name>A0A6J6GYW9_9ZZZZ</name>
<dbReference type="PANTHER" id="PTHR30589:SF0">
    <property type="entry name" value="PHOSPHATIDYLGLYCEROL--PROLIPOPROTEIN DIACYLGLYCERYL TRANSFERASE"/>
    <property type="match status" value="1"/>
</dbReference>
<proteinExistence type="inferred from homology"/>
<evidence type="ECO:0000256" key="6">
    <source>
        <dbReference type="SAM" id="Phobius"/>
    </source>
</evidence>
<protein>
    <submittedName>
        <fullName evidence="7">Unannotated protein</fullName>
    </submittedName>
</protein>
<keyword evidence="2" id="KW-0808">Transferase</keyword>
<accession>A0A6J6GYW9</accession>
<reference evidence="7" key="1">
    <citation type="submission" date="2020-05" db="EMBL/GenBank/DDBJ databases">
        <authorList>
            <person name="Chiriac C."/>
            <person name="Salcher M."/>
            <person name="Ghai R."/>
            <person name="Kavagutti S V."/>
        </authorList>
    </citation>
    <scope>NUCLEOTIDE SEQUENCE</scope>
</reference>
<dbReference type="PROSITE" id="PS01311">
    <property type="entry name" value="LGT"/>
    <property type="match status" value="1"/>
</dbReference>
<keyword evidence="4 6" id="KW-1133">Transmembrane helix</keyword>
<dbReference type="HAMAP" id="MF_01147">
    <property type="entry name" value="Lgt"/>
    <property type="match status" value="1"/>
</dbReference>
<feature type="transmembrane region" description="Helical" evidence="6">
    <location>
        <begin position="53"/>
        <end position="73"/>
    </location>
</feature>
<dbReference type="GO" id="GO:0042158">
    <property type="term" value="P:lipoprotein biosynthetic process"/>
    <property type="evidence" value="ECO:0007669"/>
    <property type="project" value="InterPro"/>
</dbReference>
<dbReference type="EMBL" id="CAEZUU010000010">
    <property type="protein sequence ID" value="CAB4605580.1"/>
    <property type="molecule type" value="Genomic_DNA"/>
</dbReference>
<evidence type="ECO:0000256" key="5">
    <source>
        <dbReference type="ARBA" id="ARBA00023136"/>
    </source>
</evidence>
<evidence type="ECO:0000256" key="3">
    <source>
        <dbReference type="ARBA" id="ARBA00022692"/>
    </source>
</evidence>
<dbReference type="InterPro" id="IPR001640">
    <property type="entry name" value="Lgt"/>
</dbReference>
<dbReference type="NCBIfam" id="TIGR00544">
    <property type="entry name" value="lgt"/>
    <property type="match status" value="1"/>
</dbReference>
<sequence>MQHLLLSIPSPQISFFNVGPLKIHFYALCILAGIIAAIWISDRRLVARGAKSGLALDIALWTVPIAVVGARAFHVVTHSSDYFYPGADLTAVFRIWEGGIAIYGGLIGGALGAWLASRRYGLKFWSYADAVAPGILLAQAIGRWGNYFNQELFGKPTTSPWGLEINPDNPAFPQGLPAGTLFHPTFLYESIWSLIGVALLLALDKRFELRWGSMFGAYLAYYSVGRLITENLRIDPSDIILGLRTNVWSAIGGIVVGLAIVYWQKRQHPGPEASVYKANALDSTSK</sequence>
<dbReference type="AlphaFoldDB" id="A0A6J6GYW9"/>
<evidence type="ECO:0000256" key="2">
    <source>
        <dbReference type="ARBA" id="ARBA00022679"/>
    </source>
</evidence>
<keyword evidence="5 6" id="KW-0472">Membrane</keyword>
<keyword evidence="1" id="KW-1003">Cell membrane</keyword>
<dbReference type="Pfam" id="PF01790">
    <property type="entry name" value="LGT"/>
    <property type="match status" value="1"/>
</dbReference>
<feature type="transmembrane region" description="Helical" evidence="6">
    <location>
        <begin position="186"/>
        <end position="203"/>
    </location>
</feature>
<evidence type="ECO:0000256" key="4">
    <source>
        <dbReference type="ARBA" id="ARBA00022989"/>
    </source>
</evidence>
<feature type="transmembrane region" description="Helical" evidence="6">
    <location>
        <begin position="23"/>
        <end position="41"/>
    </location>
</feature>
<evidence type="ECO:0000313" key="7">
    <source>
        <dbReference type="EMBL" id="CAB4605580.1"/>
    </source>
</evidence>
<feature type="transmembrane region" description="Helical" evidence="6">
    <location>
        <begin position="215"/>
        <end position="234"/>
    </location>
</feature>
<dbReference type="GO" id="GO:0005886">
    <property type="term" value="C:plasma membrane"/>
    <property type="evidence" value="ECO:0007669"/>
    <property type="project" value="InterPro"/>
</dbReference>
<feature type="transmembrane region" description="Helical" evidence="6">
    <location>
        <begin position="93"/>
        <end position="117"/>
    </location>
</feature>
<feature type="transmembrane region" description="Helical" evidence="6">
    <location>
        <begin position="246"/>
        <end position="263"/>
    </location>
</feature>
<evidence type="ECO:0000256" key="1">
    <source>
        <dbReference type="ARBA" id="ARBA00022475"/>
    </source>
</evidence>
<feature type="transmembrane region" description="Helical" evidence="6">
    <location>
        <begin position="124"/>
        <end position="142"/>
    </location>
</feature>
<dbReference type="GO" id="GO:0008961">
    <property type="term" value="F:phosphatidylglycerol-prolipoprotein diacylglyceryl transferase activity"/>
    <property type="evidence" value="ECO:0007669"/>
    <property type="project" value="InterPro"/>
</dbReference>
<organism evidence="7">
    <name type="scientific">freshwater metagenome</name>
    <dbReference type="NCBI Taxonomy" id="449393"/>
    <lineage>
        <taxon>unclassified sequences</taxon>
        <taxon>metagenomes</taxon>
        <taxon>ecological metagenomes</taxon>
    </lineage>
</organism>